<dbReference type="AlphaFoldDB" id="A0A1A8XW01"/>
<sequence>MVVPGLARYVVAALLILLAGLPAAQAHESRPAYLEIKETAPGQYALLFRTPVLAGRRLPLVLSLPAGVKELRAPVVQELTDSLVERRWIDAGPDGLAGQRVDIKGLQFTITDALVRIELLDGRTVQTIARPSQPWVEIAATQAWWEVMGTYATEGIRHILFGVDHLLFVLGLLLIVGNRWMLVKTVTAFTVAHSITLAIATLGVANVPALPLNAAIALSILFLGPEIVRVWRGETSFTIRHPWVVAFAFGLLHGFGFATALTSAGLPPQDLPLALLSFNVGVELGQLGFVLLVLAMERSFRVLEIRWPRWVEALPGYAVGTLGAFWTIQRVALLIAAWR</sequence>
<evidence type="ECO:0000313" key="3">
    <source>
        <dbReference type="Proteomes" id="UP000199169"/>
    </source>
</evidence>
<reference evidence="2 3" key="1">
    <citation type="submission" date="2016-06" db="EMBL/GenBank/DDBJ databases">
        <authorList>
            <person name="Kjaerup R.B."/>
            <person name="Dalgaard T.S."/>
            <person name="Juul-Madsen H.R."/>
        </authorList>
    </citation>
    <scope>NUCLEOTIDE SEQUENCE [LARGE SCALE GENOMIC DNA]</scope>
    <source>
        <strain evidence="2">3</strain>
    </source>
</reference>
<dbReference type="Pfam" id="PF13795">
    <property type="entry name" value="HupE_UreJ_2"/>
    <property type="match status" value="1"/>
</dbReference>
<feature type="transmembrane region" description="Helical" evidence="1">
    <location>
        <begin position="188"/>
        <end position="206"/>
    </location>
</feature>
<feature type="transmembrane region" description="Helical" evidence="1">
    <location>
        <begin position="158"/>
        <end position="176"/>
    </location>
</feature>
<organism evidence="2 3">
    <name type="scientific">Candidatus Accumulibacter aalborgensis</name>
    <dbReference type="NCBI Taxonomy" id="1860102"/>
    <lineage>
        <taxon>Bacteria</taxon>
        <taxon>Pseudomonadati</taxon>
        <taxon>Pseudomonadota</taxon>
        <taxon>Betaproteobacteria</taxon>
        <taxon>Candidatus Accumulibacter</taxon>
    </lineage>
</organism>
<dbReference type="RefSeq" id="WP_186408523.1">
    <property type="nucleotide sequence ID" value="NZ_FLQX01000144.1"/>
</dbReference>
<evidence type="ECO:0000313" key="2">
    <source>
        <dbReference type="EMBL" id="SBT08896.1"/>
    </source>
</evidence>
<feature type="transmembrane region" description="Helical" evidence="1">
    <location>
        <begin position="243"/>
        <end position="261"/>
    </location>
</feature>
<proteinExistence type="predicted"/>
<name>A0A1A8XW01_9PROT</name>
<accession>A0A1A8XW01</accession>
<protein>
    <recommendedName>
        <fullName evidence="4">HupE / UreJ protein</fullName>
    </recommendedName>
</protein>
<keyword evidence="1" id="KW-0812">Transmembrane</keyword>
<gene>
    <name evidence="2" type="ORF">ACCAA_650019</name>
</gene>
<dbReference type="STRING" id="1860102.ACCAA_650019"/>
<dbReference type="EMBL" id="FLQX01000144">
    <property type="protein sequence ID" value="SBT08896.1"/>
    <property type="molecule type" value="Genomic_DNA"/>
</dbReference>
<keyword evidence="1" id="KW-1133">Transmembrane helix</keyword>
<feature type="transmembrane region" description="Helical" evidence="1">
    <location>
        <begin position="316"/>
        <end position="338"/>
    </location>
</feature>
<keyword evidence="1" id="KW-0472">Membrane</keyword>
<dbReference type="InterPro" id="IPR032809">
    <property type="entry name" value="Put_HupE_UreJ"/>
</dbReference>
<keyword evidence="3" id="KW-1185">Reference proteome</keyword>
<evidence type="ECO:0008006" key="4">
    <source>
        <dbReference type="Google" id="ProtNLM"/>
    </source>
</evidence>
<feature type="transmembrane region" description="Helical" evidence="1">
    <location>
        <begin position="273"/>
        <end position="295"/>
    </location>
</feature>
<feature type="transmembrane region" description="Helical" evidence="1">
    <location>
        <begin position="212"/>
        <end position="231"/>
    </location>
</feature>
<dbReference type="Proteomes" id="UP000199169">
    <property type="component" value="Unassembled WGS sequence"/>
</dbReference>
<evidence type="ECO:0000256" key="1">
    <source>
        <dbReference type="SAM" id="Phobius"/>
    </source>
</evidence>